<reference evidence="1 2" key="1">
    <citation type="journal article" date="2016" name="Proc. Natl. Acad. Sci. U.S.A.">
        <title>Lipid metabolic changes in an early divergent fungus govern the establishment of a mutualistic symbiosis with endobacteria.</title>
        <authorList>
            <person name="Lastovetsky O.A."/>
            <person name="Gaspar M.L."/>
            <person name="Mondo S.J."/>
            <person name="LaButti K.M."/>
            <person name="Sandor L."/>
            <person name="Grigoriev I.V."/>
            <person name="Henry S.A."/>
            <person name="Pawlowska T.E."/>
        </authorList>
    </citation>
    <scope>NUCLEOTIDE SEQUENCE [LARGE SCALE GENOMIC DNA]</scope>
    <source>
        <strain evidence="1 2">ATCC 52813</strain>
    </source>
</reference>
<proteinExistence type="predicted"/>
<dbReference type="AlphaFoldDB" id="A0A2G4SG14"/>
<sequence length="207" mass="24173">MMTKSSAKYVKTLFYQRRYSSKLFRSSLLIWNNFPQGPIYIEALEALQPVFDIYGKGYNFGEWGLYYDVMRNPVNHFKAIYQLSRLFEHRCLPVFNYFSLHRSWSPCYVIIDSKILCQSILGIQWSNAVDKLGSWRRVVNLDSKALKPQEGGQLRFRGTIQTDGVGVTVLKKIFDRQTRHTARFIVEYEATSYITALTCRNHQEISG</sequence>
<accession>A0A2G4SG14</accession>
<evidence type="ECO:0000313" key="2">
    <source>
        <dbReference type="Proteomes" id="UP000242254"/>
    </source>
</evidence>
<gene>
    <name evidence="1" type="ORF">RHIMIDRAFT_303270</name>
</gene>
<dbReference type="Proteomes" id="UP000242254">
    <property type="component" value="Unassembled WGS sequence"/>
</dbReference>
<name>A0A2G4SG14_RHIZD</name>
<dbReference type="EMBL" id="KZ303872">
    <property type="protein sequence ID" value="PHZ07711.1"/>
    <property type="molecule type" value="Genomic_DNA"/>
</dbReference>
<evidence type="ECO:0000313" key="1">
    <source>
        <dbReference type="EMBL" id="PHZ07711.1"/>
    </source>
</evidence>
<keyword evidence="2" id="KW-1185">Reference proteome</keyword>
<dbReference type="RefSeq" id="XP_023461419.1">
    <property type="nucleotide sequence ID" value="XM_023614414.1"/>
</dbReference>
<protein>
    <submittedName>
        <fullName evidence="1">Uncharacterized protein</fullName>
    </submittedName>
</protein>
<organism evidence="1 2">
    <name type="scientific">Rhizopus microsporus ATCC 52813</name>
    <dbReference type="NCBI Taxonomy" id="1340429"/>
    <lineage>
        <taxon>Eukaryota</taxon>
        <taxon>Fungi</taxon>
        <taxon>Fungi incertae sedis</taxon>
        <taxon>Mucoromycota</taxon>
        <taxon>Mucoromycotina</taxon>
        <taxon>Mucoromycetes</taxon>
        <taxon>Mucorales</taxon>
        <taxon>Mucorineae</taxon>
        <taxon>Rhizopodaceae</taxon>
        <taxon>Rhizopus</taxon>
    </lineage>
</organism>
<dbReference type="GeneID" id="35445403"/>